<dbReference type="InterPro" id="IPR038607">
    <property type="entry name" value="PhoD-like_sf"/>
</dbReference>
<dbReference type="InterPro" id="IPR052900">
    <property type="entry name" value="Phospholipid_Metab_Enz"/>
</dbReference>
<dbReference type="PANTHER" id="PTHR43606:SF2">
    <property type="entry name" value="ALKALINE PHOSPHATASE FAMILY PROTEIN (AFU_ORTHOLOGUE AFUA_5G03860)"/>
    <property type="match status" value="1"/>
</dbReference>
<protein>
    <submittedName>
        <fullName evidence="4">Alkaline phosphatase D family protein</fullName>
    </submittedName>
</protein>
<gene>
    <name evidence="4" type="ORF">ACFFF6_06790</name>
</gene>
<reference evidence="4 5" key="1">
    <citation type="submission" date="2024-09" db="EMBL/GenBank/DDBJ databases">
        <authorList>
            <person name="Sun Q."/>
            <person name="Mori K."/>
        </authorList>
    </citation>
    <scope>NUCLEOTIDE SEQUENCE [LARGE SCALE GENOMIC DNA]</scope>
    <source>
        <strain evidence="4 5">CICC 10874</strain>
    </source>
</reference>
<name>A0ABV6R9J4_9MICO</name>
<feature type="domain" description="Phospholipase D N-terminal" evidence="3">
    <location>
        <begin position="72"/>
        <end position="170"/>
    </location>
</feature>
<dbReference type="Pfam" id="PF16655">
    <property type="entry name" value="PhoD_N"/>
    <property type="match status" value="1"/>
</dbReference>
<dbReference type="InterPro" id="IPR018946">
    <property type="entry name" value="PhoD-like_MPP"/>
</dbReference>
<dbReference type="RefSeq" id="WP_376979402.1">
    <property type="nucleotide sequence ID" value="NZ_JBHLSV010000006.1"/>
</dbReference>
<keyword evidence="1" id="KW-0472">Membrane</keyword>
<proteinExistence type="predicted"/>
<comment type="caution">
    <text evidence="4">The sequence shown here is derived from an EMBL/GenBank/DDBJ whole genome shotgun (WGS) entry which is preliminary data.</text>
</comment>
<dbReference type="PANTHER" id="PTHR43606">
    <property type="entry name" value="PHOSPHATASE, PUTATIVE (AFU_ORTHOLOGUE AFUA_6G08710)-RELATED"/>
    <property type="match status" value="1"/>
</dbReference>
<dbReference type="InterPro" id="IPR029052">
    <property type="entry name" value="Metallo-depent_PP-like"/>
</dbReference>
<keyword evidence="1" id="KW-0812">Transmembrane</keyword>
<dbReference type="EMBL" id="JBHLSV010000006">
    <property type="protein sequence ID" value="MFC0673656.1"/>
    <property type="molecule type" value="Genomic_DNA"/>
</dbReference>
<dbReference type="Proteomes" id="UP001589793">
    <property type="component" value="Unassembled WGS sequence"/>
</dbReference>
<keyword evidence="1" id="KW-1133">Transmembrane helix</keyword>
<evidence type="ECO:0000313" key="5">
    <source>
        <dbReference type="Proteomes" id="UP001589793"/>
    </source>
</evidence>
<evidence type="ECO:0000259" key="2">
    <source>
        <dbReference type="Pfam" id="PF09423"/>
    </source>
</evidence>
<keyword evidence="5" id="KW-1185">Reference proteome</keyword>
<evidence type="ECO:0000313" key="4">
    <source>
        <dbReference type="EMBL" id="MFC0673656.1"/>
    </source>
</evidence>
<accession>A0ABV6R9J4</accession>
<dbReference type="SUPFAM" id="SSF56300">
    <property type="entry name" value="Metallo-dependent phosphatases"/>
    <property type="match status" value="1"/>
</dbReference>
<dbReference type="InterPro" id="IPR006311">
    <property type="entry name" value="TAT_signal"/>
</dbReference>
<dbReference type="Gene3D" id="2.60.40.380">
    <property type="entry name" value="Purple acid phosphatase-like, N-terminal"/>
    <property type="match status" value="1"/>
</dbReference>
<dbReference type="Gene3D" id="3.60.21.70">
    <property type="entry name" value="PhoD-like phosphatase"/>
    <property type="match status" value="1"/>
</dbReference>
<dbReference type="CDD" id="cd07389">
    <property type="entry name" value="MPP_PhoD"/>
    <property type="match status" value="1"/>
</dbReference>
<dbReference type="Pfam" id="PF09423">
    <property type="entry name" value="PhoD"/>
    <property type="match status" value="1"/>
</dbReference>
<sequence length="549" mass="60790">MSDLSDGLLGHDAPEPTRFIAPDRRANLAAQRRMSRRIFTGATLTTLVSAGVLGALPAAADATWKTKDPFTLGIASGDPTSDSVVLWTRLAVDPHARDGRGGMPDQAVPVHWELAADEQFRRVLRRGTEVGRPEAAHSIHVELEGLPAGTEFFYRFRTGKHVSPAGRTLTTPAAGETRNLRMVHLSCSHWEGGWFTAYRRAAEDRPDLVFGLGDYIYEGAPKDGGVRRHPGTTCTTLEDYRLRYATYKTDPDLQLLHRTAPWILTWDDHEIQDNWAGIYPKDGVPTDAWIARKIAAEQAYYENMPLRRTSAPSGGSIQLFRRLSWGDLATFHVLDTRQYRDLQACHDGGKTWWFTDCAEQADPSRTILGERQEAWLLEGMTQSPATWQLLAQSVFFAKRDNAAGPTTTLSSDGWDGYRADRDTLVRAWSERGIANPVVLTGDVHVHFANELKADFWEPDSPTVGVELVATSITSGGDGSDTVKGEETVYAENPHIKYIRGRRGYVLSEYSTTELRVDYKTVSAVTTPDAPVSIDRTFLVPAGEPGLHEG</sequence>
<dbReference type="InterPro" id="IPR032093">
    <property type="entry name" value="PhoD_N"/>
</dbReference>
<feature type="domain" description="PhoD-like phosphatase metallophosphatase" evidence="2">
    <location>
        <begin position="183"/>
        <end position="518"/>
    </location>
</feature>
<organism evidence="4 5">
    <name type="scientific">Brachybacterium hainanense</name>
    <dbReference type="NCBI Taxonomy" id="1541174"/>
    <lineage>
        <taxon>Bacteria</taxon>
        <taxon>Bacillati</taxon>
        <taxon>Actinomycetota</taxon>
        <taxon>Actinomycetes</taxon>
        <taxon>Micrococcales</taxon>
        <taxon>Dermabacteraceae</taxon>
        <taxon>Brachybacterium</taxon>
    </lineage>
</organism>
<feature type="transmembrane region" description="Helical" evidence="1">
    <location>
        <begin position="38"/>
        <end position="60"/>
    </location>
</feature>
<evidence type="ECO:0000256" key="1">
    <source>
        <dbReference type="SAM" id="Phobius"/>
    </source>
</evidence>
<dbReference type="PROSITE" id="PS51318">
    <property type="entry name" value="TAT"/>
    <property type="match status" value="1"/>
</dbReference>
<evidence type="ECO:0000259" key="3">
    <source>
        <dbReference type="Pfam" id="PF16655"/>
    </source>
</evidence>